<dbReference type="EMBL" id="CP011339">
    <property type="protein sequence ID" value="AKV69428.1"/>
    <property type="molecule type" value="Genomic_DNA"/>
</dbReference>
<dbReference type="Proteomes" id="UP000068167">
    <property type="component" value="Chromosome"/>
</dbReference>
<organism evidence="1 2">
    <name type="scientific">Microcystis panniformis FACHB-1757</name>
    <dbReference type="NCBI Taxonomy" id="1638788"/>
    <lineage>
        <taxon>Bacteria</taxon>
        <taxon>Bacillati</taxon>
        <taxon>Cyanobacteriota</taxon>
        <taxon>Cyanophyceae</taxon>
        <taxon>Oscillatoriophycideae</taxon>
        <taxon>Chroococcales</taxon>
        <taxon>Microcystaceae</taxon>
        <taxon>Microcystis</taxon>
    </lineage>
</organism>
<evidence type="ECO:0000313" key="2">
    <source>
        <dbReference type="Proteomes" id="UP000068167"/>
    </source>
</evidence>
<sequence length="63" mass="7083">MKSISRISTGSDWEFLRINRNFQPITGLKSLLAITKTGKERKESGFNTKNSLYLNPPLVASQV</sequence>
<dbReference type="PATRIC" id="fig|1638788.3.peg.4556"/>
<reference evidence="1 2" key="1">
    <citation type="journal article" date="2016" name="Stand. Genomic Sci.">
        <title>Complete genome sequence and genomic characterization of Microcystis panniformis FACHB 1757 by third-generation sequencing.</title>
        <authorList>
            <person name="Zhang J.Y."/>
            <person name="Guan R."/>
            <person name="Zhang H.J."/>
            <person name="Li H."/>
            <person name="Xiao P."/>
            <person name="Yu G.L."/>
            <person name="Du L."/>
            <person name="Cao D.M."/>
            <person name="Zhu B.C."/>
            <person name="Li R.H."/>
            <person name="Lu Z.H."/>
        </authorList>
    </citation>
    <scope>NUCLEOTIDE SEQUENCE [LARGE SCALE GENOMIC DNA]</scope>
    <source>
        <strain evidence="1 2">FACHB-1757</strain>
    </source>
</reference>
<protein>
    <submittedName>
        <fullName evidence="1">Uncharacterized protein</fullName>
    </submittedName>
</protein>
<dbReference type="AlphaFoldDB" id="A0A0K1S5Z2"/>
<accession>A0A0K1S5Z2</accession>
<name>A0A0K1S5Z2_9CHRO</name>
<gene>
    <name evidence="1" type="ORF">VL20_4521</name>
</gene>
<evidence type="ECO:0000313" key="1">
    <source>
        <dbReference type="EMBL" id="AKV69428.1"/>
    </source>
</evidence>
<keyword evidence="2" id="KW-1185">Reference proteome</keyword>
<proteinExistence type="predicted"/>
<dbReference type="KEGG" id="mpk:VL20_4521"/>